<feature type="compositionally biased region" description="Basic and acidic residues" evidence="2">
    <location>
        <begin position="644"/>
        <end position="664"/>
    </location>
</feature>
<reference evidence="4" key="1">
    <citation type="submission" date="2016-04" db="EMBL/GenBank/DDBJ databases">
        <authorList>
            <person name="Evans L.H."/>
            <person name="Alamgir A."/>
            <person name="Owens N."/>
            <person name="Weber N.D."/>
            <person name="Virtaneva K."/>
            <person name="Barbian K."/>
            <person name="Babar A."/>
            <person name="Rosenke K."/>
        </authorList>
    </citation>
    <scope>NUCLEOTIDE SEQUENCE [LARGE SCALE GENOMIC DNA]</scope>
    <source>
        <strain evidence="4">CBS 101.48</strain>
    </source>
</reference>
<dbReference type="PANTHER" id="PTHR31941:SF1">
    <property type="entry name" value="CYTOSKELETAL SIGNALING PROTEIN SLM1"/>
    <property type="match status" value="1"/>
</dbReference>
<dbReference type="InterPro" id="IPR046868">
    <property type="entry name" value="BAR_4"/>
</dbReference>
<dbReference type="InterPro" id="IPR046869">
    <property type="entry name" value="SLM1/RGC1-like_PH"/>
</dbReference>
<evidence type="ECO:0000256" key="1">
    <source>
        <dbReference type="ARBA" id="ARBA00022553"/>
    </source>
</evidence>
<evidence type="ECO:0000259" key="3">
    <source>
        <dbReference type="PROSITE" id="PS50003"/>
    </source>
</evidence>
<feature type="region of interest" description="Disordered" evidence="2">
    <location>
        <begin position="575"/>
        <end position="763"/>
    </location>
</feature>
<accession>A0A168T0Q1</accession>
<proteinExistence type="predicted"/>
<feature type="compositionally biased region" description="Polar residues" evidence="2">
    <location>
        <begin position="681"/>
        <end position="703"/>
    </location>
</feature>
<feature type="region of interest" description="Disordered" evidence="2">
    <location>
        <begin position="60"/>
        <end position="156"/>
    </location>
</feature>
<dbReference type="STRING" id="4829.A0A168T0Q1"/>
<feature type="domain" description="PH" evidence="3">
    <location>
        <begin position="444"/>
        <end position="541"/>
    </location>
</feature>
<dbReference type="OMA" id="NGIHATI"/>
<dbReference type="SUPFAM" id="SSF50729">
    <property type="entry name" value="PH domain-like"/>
    <property type="match status" value="1"/>
</dbReference>
<feature type="compositionally biased region" description="Basic and acidic residues" evidence="2">
    <location>
        <begin position="614"/>
        <end position="637"/>
    </location>
</feature>
<dbReference type="EMBL" id="LT555008">
    <property type="protein sequence ID" value="SAM09270.1"/>
    <property type="molecule type" value="Genomic_DNA"/>
</dbReference>
<evidence type="ECO:0000313" key="4">
    <source>
        <dbReference type="EMBL" id="SAM09270.1"/>
    </source>
</evidence>
<sequence length="777" mass="87423">MTKPKRHSSVVSPPPRPVKSTLRSMTTEKLMNAATSIRRQGRFTEHFDQLPPQELLDIMSDSTDKKRDTNRQRTISTTTTPSTVSDSDSYFPPLQRPLSRKLSTASRRRQSLTHSLSTPPSPSPTFSTATHSTTRTSRQRHVSSSGTSLYRRPSSTLASTVARSAGAHKLSTLFSLNRAAVIITRLEQWLQLIKCVVQWLDETARLHLQISRGYSHRHLPLFQMELQPDQTPAASTLYAGLRLLTTHVADGHHLFGGNLQRLHIPALLRFKRECKEKIRVLRNDPRLLMDELLQRAELTKKSMDQLTKVCQAADATIPQATKTTDPWLANLYVLRQLKREVNEENRLRHLMVPIQKETADFEARLLNTLKPAIQYCCEFLAPGVWDGSADEETAPFQLLMARIVPDHEWHHFYAREEKELVDTSSITKDYLNIHYPNKLHDKVVTLKKGTMQRYLGGRAMFSDRLYVLSQGGYLHQFKLDDKVVPERSIYIPGATIKDLDDCTFEIRLGGGADRSKKVYVIKAKGIEERQAWCRVLTDMAAGVLAIRRPKKVLVRGQQENNNGISMDSWIATSPSSLSVDERSTPVGSIDDPLPVKNDLSTSDQATTLSDFTENNDKDDKTSTHDKDDKTTAQDNDNKTTAQDNDDKSTTQDNDKNYDNDGDKYDNDDDKYDNDDDDDSSDAGSVSTVTRRYSLLPTSSNNQYQDKDDDDDDAASSIYDDAASRLSGTSTHYDDAASSIYFSSGATTSSPSSSRRSSMEFDGYHQSMLLASLEGRVE</sequence>
<dbReference type="OrthoDB" id="2264563at2759"/>
<dbReference type="Proteomes" id="UP000078561">
    <property type="component" value="Unassembled WGS sequence"/>
</dbReference>
<name>A0A168T0Q1_ABSGL</name>
<dbReference type="InParanoid" id="A0A168T0Q1"/>
<feature type="compositionally biased region" description="Basic and acidic residues" evidence="2">
    <location>
        <begin position="62"/>
        <end position="71"/>
    </location>
</feature>
<dbReference type="Gene3D" id="2.30.29.30">
    <property type="entry name" value="Pleckstrin-homology domain (PH domain)/Phosphotyrosine-binding domain (PTB)"/>
    <property type="match status" value="1"/>
</dbReference>
<dbReference type="PANTHER" id="PTHR31941">
    <property type="entry name" value="CYTOSKELETAL SIGNALING PROTEIN SLM1"/>
    <property type="match status" value="1"/>
</dbReference>
<feature type="compositionally biased region" description="Polar residues" evidence="2">
    <location>
        <begin position="598"/>
        <end position="612"/>
    </location>
</feature>
<feature type="compositionally biased region" description="Low complexity" evidence="2">
    <location>
        <begin position="76"/>
        <end position="89"/>
    </location>
</feature>
<dbReference type="AlphaFoldDB" id="A0A168T0Q1"/>
<feature type="compositionally biased region" description="Low complexity" evidence="2">
    <location>
        <begin position="742"/>
        <end position="755"/>
    </location>
</feature>
<feature type="region of interest" description="Disordered" evidence="2">
    <location>
        <begin position="1"/>
        <end position="25"/>
    </location>
</feature>
<dbReference type="SMART" id="SM00233">
    <property type="entry name" value="PH"/>
    <property type="match status" value="1"/>
</dbReference>
<feature type="compositionally biased region" description="Acidic residues" evidence="2">
    <location>
        <begin position="665"/>
        <end position="680"/>
    </location>
</feature>
<dbReference type="Pfam" id="PF20399">
    <property type="entry name" value="PH_20"/>
    <property type="match status" value="1"/>
</dbReference>
<organism evidence="4">
    <name type="scientific">Absidia glauca</name>
    <name type="common">Pin mould</name>
    <dbReference type="NCBI Taxonomy" id="4829"/>
    <lineage>
        <taxon>Eukaryota</taxon>
        <taxon>Fungi</taxon>
        <taxon>Fungi incertae sedis</taxon>
        <taxon>Mucoromycota</taxon>
        <taxon>Mucoromycotina</taxon>
        <taxon>Mucoromycetes</taxon>
        <taxon>Mucorales</taxon>
        <taxon>Cunninghamellaceae</taxon>
        <taxon>Absidia</taxon>
    </lineage>
</organism>
<feature type="compositionally biased region" description="Low complexity" evidence="2">
    <location>
        <begin position="112"/>
        <end position="136"/>
    </location>
</feature>
<keyword evidence="5" id="KW-1185">Reference proteome</keyword>
<dbReference type="InterPro" id="IPR011993">
    <property type="entry name" value="PH-like_dom_sf"/>
</dbReference>
<keyword evidence="1" id="KW-0597">Phosphoprotein</keyword>
<dbReference type="InterPro" id="IPR001849">
    <property type="entry name" value="PH_domain"/>
</dbReference>
<protein>
    <recommendedName>
        <fullName evidence="3">PH domain-containing protein</fullName>
    </recommendedName>
</protein>
<gene>
    <name evidence="4" type="primary">ABSGL_14946.1 scaffold 15162</name>
</gene>
<evidence type="ECO:0000256" key="2">
    <source>
        <dbReference type="SAM" id="MobiDB-lite"/>
    </source>
</evidence>
<dbReference type="Pfam" id="PF20400">
    <property type="entry name" value="BAR_4"/>
    <property type="match status" value="1"/>
</dbReference>
<dbReference type="PROSITE" id="PS50003">
    <property type="entry name" value="PH_DOMAIN"/>
    <property type="match status" value="1"/>
</dbReference>
<evidence type="ECO:0000313" key="5">
    <source>
        <dbReference type="Proteomes" id="UP000078561"/>
    </source>
</evidence>